<dbReference type="InterPro" id="IPR050297">
    <property type="entry name" value="LipidA_mod_glycosyltrf_83"/>
</dbReference>
<proteinExistence type="predicted"/>
<protein>
    <submittedName>
        <fullName evidence="10">Glycosyl transferase family 39</fullName>
    </submittedName>
</protein>
<feature type="transmembrane region" description="Helical" evidence="8">
    <location>
        <begin position="444"/>
        <end position="461"/>
    </location>
</feature>
<keyword evidence="6 8" id="KW-1133">Transmembrane helix</keyword>
<feature type="transmembrane region" description="Helical" evidence="8">
    <location>
        <begin position="327"/>
        <end position="346"/>
    </location>
</feature>
<accession>A0A837INX8</accession>
<feature type="transmembrane region" description="Helical" evidence="8">
    <location>
        <begin position="385"/>
        <end position="406"/>
    </location>
</feature>
<evidence type="ECO:0000256" key="4">
    <source>
        <dbReference type="ARBA" id="ARBA00022679"/>
    </source>
</evidence>
<organism evidence="10 11">
    <name type="scientific">Candidatus Yanofskybacteria bacterium GW2011_GWC1_48_11</name>
    <dbReference type="NCBI Taxonomy" id="1619027"/>
    <lineage>
        <taxon>Bacteria</taxon>
        <taxon>Candidatus Yanofskyibacteriota</taxon>
    </lineage>
</organism>
<feature type="transmembrane region" description="Helical" evidence="8">
    <location>
        <begin position="412"/>
        <end position="432"/>
    </location>
</feature>
<name>A0A837INX8_9BACT</name>
<keyword evidence="2" id="KW-1003">Cell membrane</keyword>
<feature type="transmembrane region" description="Helical" evidence="8">
    <location>
        <begin position="204"/>
        <end position="233"/>
    </location>
</feature>
<evidence type="ECO:0000313" key="10">
    <source>
        <dbReference type="EMBL" id="KKU93295.1"/>
    </source>
</evidence>
<evidence type="ECO:0000256" key="3">
    <source>
        <dbReference type="ARBA" id="ARBA00022676"/>
    </source>
</evidence>
<feature type="transmembrane region" description="Helical" evidence="8">
    <location>
        <begin position="175"/>
        <end position="192"/>
    </location>
</feature>
<dbReference type="AlphaFoldDB" id="A0A837INX8"/>
<evidence type="ECO:0000256" key="7">
    <source>
        <dbReference type="ARBA" id="ARBA00023136"/>
    </source>
</evidence>
<dbReference type="PANTHER" id="PTHR33908:SF11">
    <property type="entry name" value="MEMBRANE PROTEIN"/>
    <property type="match status" value="1"/>
</dbReference>
<dbReference type="Proteomes" id="UP000034462">
    <property type="component" value="Unassembled WGS sequence"/>
</dbReference>
<keyword evidence="3" id="KW-0328">Glycosyltransferase</keyword>
<keyword evidence="5 8" id="KW-0812">Transmembrane</keyword>
<feature type="transmembrane region" description="Helical" evidence="8">
    <location>
        <begin position="150"/>
        <end position="169"/>
    </location>
</feature>
<dbReference type="GO" id="GO:0009103">
    <property type="term" value="P:lipopolysaccharide biosynthetic process"/>
    <property type="evidence" value="ECO:0007669"/>
    <property type="project" value="UniProtKB-ARBA"/>
</dbReference>
<dbReference type="EMBL" id="LCPH01000002">
    <property type="protein sequence ID" value="KKU93295.1"/>
    <property type="molecule type" value="Genomic_DNA"/>
</dbReference>
<comment type="caution">
    <text evidence="10">The sequence shown here is derived from an EMBL/GenBank/DDBJ whole genome shotgun (WGS) entry which is preliminary data.</text>
</comment>
<evidence type="ECO:0000259" key="9">
    <source>
        <dbReference type="Pfam" id="PF13231"/>
    </source>
</evidence>
<dbReference type="Pfam" id="PF13231">
    <property type="entry name" value="PMT_2"/>
    <property type="match status" value="1"/>
</dbReference>
<keyword evidence="4 10" id="KW-0808">Transferase</keyword>
<gene>
    <name evidence="10" type="ORF">UY25_C0002G0019</name>
</gene>
<keyword evidence="7 8" id="KW-0472">Membrane</keyword>
<comment type="subcellular location">
    <subcellularLocation>
        <location evidence="1">Cell membrane</location>
        <topology evidence="1">Multi-pass membrane protein</topology>
    </subcellularLocation>
</comment>
<evidence type="ECO:0000256" key="1">
    <source>
        <dbReference type="ARBA" id="ARBA00004651"/>
    </source>
</evidence>
<reference evidence="10 11" key="1">
    <citation type="journal article" date="2015" name="Nature">
        <title>rRNA introns, odd ribosomes, and small enigmatic genomes across a large radiation of phyla.</title>
        <authorList>
            <person name="Brown C.T."/>
            <person name="Hug L.A."/>
            <person name="Thomas B.C."/>
            <person name="Sharon I."/>
            <person name="Castelle C.J."/>
            <person name="Singh A."/>
            <person name="Wilkins M.J."/>
            <person name="Williams K.H."/>
            <person name="Banfield J.F."/>
        </authorList>
    </citation>
    <scope>NUCLEOTIDE SEQUENCE [LARGE SCALE GENOMIC DNA]</scope>
</reference>
<evidence type="ECO:0000256" key="2">
    <source>
        <dbReference type="ARBA" id="ARBA00022475"/>
    </source>
</evidence>
<dbReference type="PANTHER" id="PTHR33908">
    <property type="entry name" value="MANNOSYLTRANSFERASE YKCB-RELATED"/>
    <property type="match status" value="1"/>
</dbReference>
<evidence type="ECO:0000256" key="5">
    <source>
        <dbReference type="ARBA" id="ARBA00022692"/>
    </source>
</evidence>
<dbReference type="GO" id="GO:0016763">
    <property type="term" value="F:pentosyltransferase activity"/>
    <property type="evidence" value="ECO:0007669"/>
    <property type="project" value="TreeGrafter"/>
</dbReference>
<evidence type="ECO:0000256" key="8">
    <source>
        <dbReference type="SAM" id="Phobius"/>
    </source>
</evidence>
<evidence type="ECO:0000256" key="6">
    <source>
        <dbReference type="ARBA" id="ARBA00022989"/>
    </source>
</evidence>
<dbReference type="GO" id="GO:0005886">
    <property type="term" value="C:plasma membrane"/>
    <property type="evidence" value="ECO:0007669"/>
    <property type="project" value="UniProtKB-SubCell"/>
</dbReference>
<feature type="transmembrane region" description="Helical" evidence="8">
    <location>
        <begin position="119"/>
        <end position="141"/>
    </location>
</feature>
<feature type="domain" description="Glycosyltransferase RgtA/B/C/D-like" evidence="9">
    <location>
        <begin position="124"/>
        <end position="258"/>
    </location>
</feature>
<sequence>MINRLAVPLAFILLTLMAGMAFFSMKQDALTFDELAHIPAGYSYLTQQDYRLNPEHPPLAKDLAALPLLFLNLNFPAESSNWKQEAEAPAWWVQFDLGKEFLYRSGPLDGEAGNDPKQIIFWSRLPMILLLLTLGAFLFFWARKILGNDWALLVLSLFAFSPSFLAHGHLVTTDVASAFGMLVAMYFWLEFLKQPTKGAIGKAGVALALALLFKFSAVLLLPFFAIITLFYAFLHPNSLGKVRAIGKYVGLSALAGIVALALILPIYQLHLLNYPAERQARDTIADLQPGGVTLYEQTVIWMADKPPFRAFAQFARGILMATQRGQFGNTVFLLGDIKAGGWWYYFPLIYLFKVPLALHILMLAGLAGFILSIKKKGAEWVKNNFSLFAFGLFIVGYWAVAMTGNLNIGIRHLLPTFPFLYLLVVYGVKEFANSRSAPRAKRKFAVALVLLFVAYIGSSLSSSPNYISYYNELAGGTKNGYKIAVDSNYDWGQDFYHLLAFVKANQIQKLRLDYFGGEDPAYWLGEKYIPLNPREEGFTPSEVEGWVAVSANQLMGGTAKPAASFDQPTGYYGWLQQYIPVARAGKSIFIYHIE</sequence>
<feature type="transmembrane region" description="Helical" evidence="8">
    <location>
        <begin position="352"/>
        <end position="373"/>
    </location>
</feature>
<dbReference type="InterPro" id="IPR038731">
    <property type="entry name" value="RgtA/B/C-like"/>
</dbReference>
<evidence type="ECO:0000313" key="11">
    <source>
        <dbReference type="Proteomes" id="UP000034462"/>
    </source>
</evidence>
<feature type="transmembrane region" description="Helical" evidence="8">
    <location>
        <begin position="245"/>
        <end position="267"/>
    </location>
</feature>